<feature type="compositionally biased region" description="Polar residues" evidence="1">
    <location>
        <begin position="76"/>
        <end position="85"/>
    </location>
</feature>
<feature type="compositionally biased region" description="Acidic residues" evidence="1">
    <location>
        <begin position="115"/>
        <end position="124"/>
    </location>
</feature>
<gene>
    <name evidence="2" type="ORF">GUJ93_ZPchr0006g45674</name>
</gene>
<accession>A0A8J5W2V8</accession>
<protein>
    <submittedName>
        <fullName evidence="2">Uncharacterized protein</fullName>
    </submittedName>
</protein>
<reference evidence="2" key="2">
    <citation type="submission" date="2021-02" db="EMBL/GenBank/DDBJ databases">
        <authorList>
            <person name="Kimball J.A."/>
            <person name="Haas M.W."/>
            <person name="Macchietto M."/>
            <person name="Kono T."/>
            <person name="Duquette J."/>
            <person name="Shao M."/>
        </authorList>
    </citation>
    <scope>NUCLEOTIDE SEQUENCE</scope>
    <source>
        <tissue evidence="2">Fresh leaf tissue</tissue>
    </source>
</reference>
<comment type="caution">
    <text evidence="2">The sequence shown here is derived from an EMBL/GenBank/DDBJ whole genome shotgun (WGS) entry which is preliminary data.</text>
</comment>
<evidence type="ECO:0000313" key="2">
    <source>
        <dbReference type="EMBL" id="KAG8071524.1"/>
    </source>
</evidence>
<dbReference type="AlphaFoldDB" id="A0A8J5W2V8"/>
<proteinExistence type="predicted"/>
<name>A0A8J5W2V8_ZIZPA</name>
<feature type="compositionally biased region" description="Acidic residues" evidence="1">
    <location>
        <begin position="132"/>
        <end position="151"/>
    </location>
</feature>
<keyword evidence="3" id="KW-1185">Reference proteome</keyword>
<feature type="region of interest" description="Disordered" evidence="1">
    <location>
        <begin position="40"/>
        <end position="151"/>
    </location>
</feature>
<reference evidence="2" key="1">
    <citation type="journal article" date="2021" name="bioRxiv">
        <title>Whole Genome Assembly and Annotation of Northern Wild Rice, Zizania palustris L., Supports a Whole Genome Duplication in the Zizania Genus.</title>
        <authorList>
            <person name="Haas M."/>
            <person name="Kono T."/>
            <person name="Macchietto M."/>
            <person name="Millas R."/>
            <person name="McGilp L."/>
            <person name="Shao M."/>
            <person name="Duquette J."/>
            <person name="Hirsch C.N."/>
            <person name="Kimball J."/>
        </authorList>
    </citation>
    <scope>NUCLEOTIDE SEQUENCE</scope>
    <source>
        <tissue evidence="2">Fresh leaf tissue</tissue>
    </source>
</reference>
<evidence type="ECO:0000256" key="1">
    <source>
        <dbReference type="SAM" id="MobiDB-lite"/>
    </source>
</evidence>
<organism evidence="2 3">
    <name type="scientific">Zizania palustris</name>
    <name type="common">Northern wild rice</name>
    <dbReference type="NCBI Taxonomy" id="103762"/>
    <lineage>
        <taxon>Eukaryota</taxon>
        <taxon>Viridiplantae</taxon>
        <taxon>Streptophyta</taxon>
        <taxon>Embryophyta</taxon>
        <taxon>Tracheophyta</taxon>
        <taxon>Spermatophyta</taxon>
        <taxon>Magnoliopsida</taxon>
        <taxon>Liliopsida</taxon>
        <taxon>Poales</taxon>
        <taxon>Poaceae</taxon>
        <taxon>BOP clade</taxon>
        <taxon>Oryzoideae</taxon>
        <taxon>Oryzeae</taxon>
        <taxon>Zizaniinae</taxon>
        <taxon>Zizania</taxon>
    </lineage>
</organism>
<dbReference type="EMBL" id="JAAALK010000283">
    <property type="protein sequence ID" value="KAG8071524.1"/>
    <property type="molecule type" value="Genomic_DNA"/>
</dbReference>
<dbReference type="Proteomes" id="UP000729402">
    <property type="component" value="Unassembled WGS sequence"/>
</dbReference>
<evidence type="ECO:0000313" key="3">
    <source>
        <dbReference type="Proteomes" id="UP000729402"/>
    </source>
</evidence>
<sequence length="151" mass="16719">MVSPGRWPCPGKRPSRWPCACATPRPPLVAVRCVARRRVTTPRPAPPDAIRHATPVRALTPSPEPTEDDRAWTSPKPITTVTSISPELAVTGNPQFRHRTPGSDQGVETKVPEGNDFDDPDYFPEQEYGGLEGEECIPEEEGVEEVEYFED</sequence>